<dbReference type="SUPFAM" id="SSF56176">
    <property type="entry name" value="FAD-binding/transporter-associated domain-like"/>
    <property type="match status" value="1"/>
</dbReference>
<evidence type="ECO:0000313" key="9">
    <source>
        <dbReference type="Proteomes" id="UP001600888"/>
    </source>
</evidence>
<dbReference type="InterPro" id="IPR050416">
    <property type="entry name" value="FAD-linked_Oxidoreductase"/>
</dbReference>
<dbReference type="PROSITE" id="PS51387">
    <property type="entry name" value="FAD_PCMH"/>
    <property type="match status" value="1"/>
</dbReference>
<dbReference type="InterPro" id="IPR016166">
    <property type="entry name" value="FAD-bd_PCMH"/>
</dbReference>
<comment type="cofactor">
    <cofactor evidence="1">
        <name>FAD</name>
        <dbReference type="ChEBI" id="CHEBI:57692"/>
    </cofactor>
</comment>
<keyword evidence="6" id="KW-0732">Signal</keyword>
<comment type="caution">
    <text evidence="8">The sequence shown here is derived from an EMBL/GenBank/DDBJ whole genome shotgun (WGS) entry which is preliminary data.</text>
</comment>
<evidence type="ECO:0000313" key="8">
    <source>
        <dbReference type="EMBL" id="KAL2289902.1"/>
    </source>
</evidence>
<dbReference type="Proteomes" id="UP001600888">
    <property type="component" value="Unassembled WGS sequence"/>
</dbReference>
<protein>
    <recommendedName>
        <fullName evidence="7">FAD-binding PCMH-type domain-containing protein</fullName>
    </recommendedName>
</protein>
<dbReference type="Pfam" id="PF01565">
    <property type="entry name" value="FAD_binding_4"/>
    <property type="match status" value="1"/>
</dbReference>
<dbReference type="Gene3D" id="3.40.462.20">
    <property type="match status" value="1"/>
</dbReference>
<keyword evidence="5" id="KW-0560">Oxidoreductase</keyword>
<comment type="similarity">
    <text evidence="2">Belongs to the oxygen-dependent FAD-linked oxidoreductase family.</text>
</comment>
<dbReference type="InterPro" id="IPR016169">
    <property type="entry name" value="FAD-bd_PCMH_sub2"/>
</dbReference>
<proteinExistence type="inferred from homology"/>
<dbReference type="EMBL" id="JBAWTH010000011">
    <property type="protein sequence ID" value="KAL2289902.1"/>
    <property type="molecule type" value="Genomic_DNA"/>
</dbReference>
<evidence type="ECO:0000256" key="4">
    <source>
        <dbReference type="ARBA" id="ARBA00022827"/>
    </source>
</evidence>
<organism evidence="8 9">
    <name type="scientific">Diaporthe vaccinii</name>
    <dbReference type="NCBI Taxonomy" id="105482"/>
    <lineage>
        <taxon>Eukaryota</taxon>
        <taxon>Fungi</taxon>
        <taxon>Dikarya</taxon>
        <taxon>Ascomycota</taxon>
        <taxon>Pezizomycotina</taxon>
        <taxon>Sordariomycetes</taxon>
        <taxon>Sordariomycetidae</taxon>
        <taxon>Diaporthales</taxon>
        <taxon>Diaporthaceae</taxon>
        <taxon>Diaporthe</taxon>
        <taxon>Diaporthe eres species complex</taxon>
    </lineage>
</organism>
<keyword evidence="4" id="KW-0274">FAD</keyword>
<evidence type="ECO:0000256" key="2">
    <source>
        <dbReference type="ARBA" id="ARBA00005466"/>
    </source>
</evidence>
<dbReference type="PANTHER" id="PTHR42973:SF39">
    <property type="entry name" value="FAD-BINDING PCMH-TYPE DOMAIN-CONTAINING PROTEIN"/>
    <property type="match status" value="1"/>
</dbReference>
<evidence type="ECO:0000256" key="6">
    <source>
        <dbReference type="SAM" id="SignalP"/>
    </source>
</evidence>
<name>A0ABR4F5D8_9PEZI</name>
<dbReference type="InterPro" id="IPR006094">
    <property type="entry name" value="Oxid_FAD_bind_N"/>
</dbReference>
<evidence type="ECO:0000256" key="3">
    <source>
        <dbReference type="ARBA" id="ARBA00022630"/>
    </source>
</evidence>
<evidence type="ECO:0000256" key="1">
    <source>
        <dbReference type="ARBA" id="ARBA00001974"/>
    </source>
</evidence>
<evidence type="ECO:0000259" key="7">
    <source>
        <dbReference type="PROSITE" id="PS51387"/>
    </source>
</evidence>
<gene>
    <name evidence="8" type="ORF">FJTKL_01183</name>
</gene>
<accession>A0ABR4F5D8</accession>
<dbReference type="PANTHER" id="PTHR42973">
    <property type="entry name" value="BINDING OXIDOREDUCTASE, PUTATIVE (AFU_ORTHOLOGUE AFUA_1G17690)-RELATED"/>
    <property type="match status" value="1"/>
</dbReference>
<dbReference type="Gene3D" id="3.30.465.10">
    <property type="match status" value="1"/>
</dbReference>
<keyword evidence="3" id="KW-0285">Flavoprotein</keyword>
<feature type="domain" description="FAD-binding PCMH-type" evidence="7">
    <location>
        <begin position="65"/>
        <end position="237"/>
    </location>
</feature>
<dbReference type="InterPro" id="IPR036318">
    <property type="entry name" value="FAD-bd_PCMH-like_sf"/>
</dbReference>
<reference evidence="8 9" key="1">
    <citation type="submission" date="2024-03" db="EMBL/GenBank/DDBJ databases">
        <title>A high-quality draft genome sequence of Diaporthe vaccinii, a causative agent of upright dieback and viscid rot disease in cranberry plants.</title>
        <authorList>
            <person name="Sarrasin M."/>
            <person name="Lang B.F."/>
            <person name="Burger G."/>
        </authorList>
    </citation>
    <scope>NUCLEOTIDE SEQUENCE [LARGE SCALE GENOMIC DNA]</scope>
    <source>
        <strain evidence="8 9">IS7</strain>
    </source>
</reference>
<keyword evidence="9" id="KW-1185">Reference proteome</keyword>
<evidence type="ECO:0000256" key="5">
    <source>
        <dbReference type="ARBA" id="ARBA00023002"/>
    </source>
</evidence>
<feature type="signal peptide" evidence="6">
    <location>
        <begin position="1"/>
        <end position="24"/>
    </location>
</feature>
<feature type="chain" id="PRO_5045949555" description="FAD-binding PCMH-type domain-containing protein" evidence="6">
    <location>
        <begin position="25"/>
        <end position="493"/>
    </location>
</feature>
<sequence length="493" mass="52252">MVILRRLSVLLWALLALGDATVSARPLTWQQIAEDLRSELSAASEVISPSEASYATDFTPRYNIAAPPTYTVAVKPALVSDVQTIVKYALSNNVSLLATGGGHGYSTSLSRMLAGINLDLGNFKSIEVDPAAGTMTIGGAVRASEVATALQSAGMEITVPQCSCIGFAGATLGGGIGPYSGLHGPISDSLLSVNMVTGSGELMEVSQEQHQDLFYGVKGAGFNYGIATSLTYRIYPATNGGQTMNADMVFPGALNGSVWELVKSLAESQPKELSIGLGIRYSPDAGIIIAANFIYAGPQEKGTALIQPFLDLQPLDLNISTVAWKDIPAVASYGAILEVGCIPGVFYVPNTVNLYQIDVENLVRVVDYMNSTMAASATLGSGGSVVWQQYASYGFHLQNQASSAFPHRDAVAFVQVDGVGTSAADLPELEQFGRDVRDMLQSGSGRDKLHAFVHFAHGDESPAAWYSAEKLPRLAGLKRVHDPSNLFSWYNPV</sequence>